<evidence type="ECO:0000256" key="13">
    <source>
        <dbReference type="ARBA" id="ARBA00023170"/>
    </source>
</evidence>
<evidence type="ECO:0000256" key="9">
    <source>
        <dbReference type="ARBA" id="ARBA00022777"/>
    </source>
</evidence>
<dbReference type="Pfam" id="PF00069">
    <property type="entry name" value="Pkinase"/>
    <property type="match status" value="1"/>
</dbReference>
<comment type="similarity">
    <text evidence="2">Belongs to the protein kinase superfamily. TKL Ser/Thr protein kinase family. TGFB receptor subfamily.</text>
</comment>
<dbReference type="PROSITE" id="PS00107">
    <property type="entry name" value="PROTEIN_KINASE_ATP"/>
    <property type="match status" value="1"/>
</dbReference>
<evidence type="ECO:0000259" key="17">
    <source>
        <dbReference type="PROSITE" id="PS50011"/>
    </source>
</evidence>
<keyword evidence="6 15" id="KW-0812">Transmembrane</keyword>
<dbReference type="GO" id="GO:0004675">
    <property type="term" value="F:transmembrane receptor protein serine/threonine kinase activity"/>
    <property type="evidence" value="ECO:0007669"/>
    <property type="project" value="UniProtKB-EC"/>
</dbReference>
<feature type="chain" id="PRO_5031169282" description="receptor protein serine/threonine kinase" evidence="16">
    <location>
        <begin position="31"/>
        <end position="507"/>
    </location>
</feature>
<evidence type="ECO:0000256" key="14">
    <source>
        <dbReference type="PROSITE-ProRule" id="PRU10141"/>
    </source>
</evidence>
<dbReference type="FunFam" id="1.10.510.10:FF:000304">
    <property type="entry name" value="Receptor protein serine/threonine kinase"/>
    <property type="match status" value="1"/>
</dbReference>
<dbReference type="PANTHER" id="PTHR23255:SF68">
    <property type="entry name" value="RECEPTOR PROTEIN SERINE_THREONINE KINASE"/>
    <property type="match status" value="1"/>
</dbReference>
<evidence type="ECO:0000256" key="7">
    <source>
        <dbReference type="ARBA" id="ARBA00022729"/>
    </source>
</evidence>
<dbReference type="Gene3D" id="2.10.60.10">
    <property type="entry name" value="CD59"/>
    <property type="match status" value="1"/>
</dbReference>
<dbReference type="SUPFAM" id="SSF56112">
    <property type="entry name" value="Protein kinase-like (PK-like)"/>
    <property type="match status" value="1"/>
</dbReference>
<dbReference type="GO" id="GO:0005524">
    <property type="term" value="F:ATP binding"/>
    <property type="evidence" value="ECO:0007669"/>
    <property type="project" value="UniProtKB-UniRule"/>
</dbReference>
<dbReference type="Gene3D" id="1.10.510.10">
    <property type="entry name" value="Transferase(Phosphotransferase) domain 1"/>
    <property type="match status" value="1"/>
</dbReference>
<keyword evidence="10 14" id="KW-0067">ATP-binding</keyword>
<evidence type="ECO:0000256" key="4">
    <source>
        <dbReference type="ARBA" id="ARBA00022527"/>
    </source>
</evidence>
<evidence type="ECO:0000256" key="5">
    <source>
        <dbReference type="ARBA" id="ARBA00022679"/>
    </source>
</evidence>
<evidence type="ECO:0000256" key="1">
    <source>
        <dbReference type="ARBA" id="ARBA00004479"/>
    </source>
</evidence>
<feature type="transmembrane region" description="Helical" evidence="15">
    <location>
        <begin position="198"/>
        <end position="221"/>
    </location>
</feature>
<dbReference type="GO" id="GO:0043235">
    <property type="term" value="C:receptor complex"/>
    <property type="evidence" value="ECO:0007669"/>
    <property type="project" value="TreeGrafter"/>
</dbReference>
<dbReference type="GO" id="GO:0005886">
    <property type="term" value="C:plasma membrane"/>
    <property type="evidence" value="ECO:0007669"/>
    <property type="project" value="TreeGrafter"/>
</dbReference>
<dbReference type="InterPro" id="IPR011009">
    <property type="entry name" value="Kinase-like_dom_sf"/>
</dbReference>
<dbReference type="PANTHER" id="PTHR23255">
    <property type="entry name" value="TRANSFORMING GROWTH FACTOR-BETA RECEPTOR TYPE I AND II"/>
    <property type="match status" value="1"/>
</dbReference>
<dbReference type="Pfam" id="PF01064">
    <property type="entry name" value="Activin_recp"/>
    <property type="match status" value="1"/>
</dbReference>
<dbReference type="InterPro" id="IPR000719">
    <property type="entry name" value="Prot_kinase_dom"/>
</dbReference>
<keyword evidence="9" id="KW-0418">Kinase</keyword>
<evidence type="ECO:0000256" key="16">
    <source>
        <dbReference type="SAM" id="SignalP"/>
    </source>
</evidence>
<name>A0A7R9H2J1_TIMCR</name>
<dbReference type="SMART" id="SM00220">
    <property type="entry name" value="S_TKc"/>
    <property type="match status" value="1"/>
</dbReference>
<evidence type="ECO:0000256" key="8">
    <source>
        <dbReference type="ARBA" id="ARBA00022741"/>
    </source>
</evidence>
<accession>A0A7R9H2J1</accession>
<dbReference type="EMBL" id="OC318892">
    <property type="protein sequence ID" value="CAD7403573.1"/>
    <property type="molecule type" value="Genomic_DNA"/>
</dbReference>
<dbReference type="GO" id="GO:0071363">
    <property type="term" value="P:cellular response to growth factor stimulus"/>
    <property type="evidence" value="ECO:0007669"/>
    <property type="project" value="TreeGrafter"/>
</dbReference>
<keyword evidence="5" id="KW-0808">Transferase</keyword>
<evidence type="ECO:0000256" key="6">
    <source>
        <dbReference type="ARBA" id="ARBA00022692"/>
    </source>
</evidence>
<dbReference type="InterPro" id="IPR045860">
    <property type="entry name" value="Snake_toxin-like_sf"/>
</dbReference>
<dbReference type="AlphaFoldDB" id="A0A7R9H2J1"/>
<evidence type="ECO:0000256" key="3">
    <source>
        <dbReference type="ARBA" id="ARBA00012401"/>
    </source>
</evidence>
<feature type="domain" description="Protein kinase" evidence="17">
    <location>
        <begin position="242"/>
        <end position="507"/>
    </location>
</feature>
<keyword evidence="11 15" id="KW-1133">Transmembrane helix</keyword>
<dbReference type="CDD" id="cd23596">
    <property type="entry name" value="TFP_LU_ECD_Tkv"/>
    <property type="match status" value="1"/>
</dbReference>
<keyword evidence="7 16" id="KW-0732">Signal</keyword>
<evidence type="ECO:0000313" key="18">
    <source>
        <dbReference type="EMBL" id="CAD7403573.1"/>
    </source>
</evidence>
<evidence type="ECO:0000256" key="2">
    <source>
        <dbReference type="ARBA" id="ARBA00009605"/>
    </source>
</evidence>
<evidence type="ECO:0000256" key="11">
    <source>
        <dbReference type="ARBA" id="ARBA00022989"/>
    </source>
</evidence>
<evidence type="ECO:0000256" key="10">
    <source>
        <dbReference type="ARBA" id="ARBA00022840"/>
    </source>
</evidence>
<dbReference type="FunFam" id="2.10.60.10:FF:000021">
    <property type="entry name" value="Receptor protein serine/threonine kinase"/>
    <property type="match status" value="1"/>
</dbReference>
<keyword evidence="8 14" id="KW-0547">Nucleotide-binding</keyword>
<gene>
    <name evidence="18" type="ORF">TCEB3V08_LOCUS7052</name>
</gene>
<dbReference type="EC" id="2.7.11.30" evidence="3"/>
<protein>
    <recommendedName>
        <fullName evidence="3">receptor protein serine/threonine kinase</fullName>
        <ecNumber evidence="3">2.7.11.30</ecNumber>
    </recommendedName>
</protein>
<dbReference type="PROSITE" id="PS50011">
    <property type="entry name" value="PROTEIN_KINASE_DOM"/>
    <property type="match status" value="1"/>
</dbReference>
<evidence type="ECO:0000256" key="12">
    <source>
        <dbReference type="ARBA" id="ARBA00023136"/>
    </source>
</evidence>
<dbReference type="InterPro" id="IPR000472">
    <property type="entry name" value="Activin_recp"/>
</dbReference>
<dbReference type="InterPro" id="IPR008271">
    <property type="entry name" value="Ser/Thr_kinase_AS"/>
</dbReference>
<evidence type="ECO:0000256" key="15">
    <source>
        <dbReference type="SAM" id="Phobius"/>
    </source>
</evidence>
<sequence length="507" mass="57146">MAEMCCDSSFCKSAGLLLGMWLYMGQGTSAHHSPILTLLAHQAGSQLVRPFSKLVGFGPGQSPVSRLHLTRLMLGFNTTSTRLLRHWAHTVVCYCDGHCPDDQSNGTCVGQPGSHCFSAVEEVINAETGMIEIERTYGCLPPDERGFMQCKGHLVPHLTGRSIQCCNNTDLCNKFLTPRITFRSTPAPDIVIYDDIPFIALILSLTICLIVFIVALAYFYLKYKRREDRRQYLVQRTIAKQIQMVHTVGKGRYGEVWLARWRGERVAVKVFFTTEEASWFRETEIYQTVLMRHENILGFIAADIKGTGSWTQMLLITDYHENESLHDYLHTNVLDSSSLLTLALSAASGVAHLHTEIFGTRGKPAIAHRDIKSKNILVKRNGQCAIADFGLAVRYISESNKIDIAPNTRVGTRRYMAPEVLDESLNIDAFDSFKMADMYSLGLVFWEMCRRCATGNKLSAADDYVLPYHDSVPSDPSFEDMHEVVCVKKIRPHISTRWLSEEVKFIN</sequence>
<dbReference type="PROSITE" id="PS00108">
    <property type="entry name" value="PROTEIN_KINASE_ST"/>
    <property type="match status" value="1"/>
</dbReference>
<keyword evidence="13" id="KW-0675">Receptor</keyword>
<keyword evidence="4" id="KW-0723">Serine/threonine-protein kinase</keyword>
<reference evidence="18" key="1">
    <citation type="submission" date="2020-11" db="EMBL/GenBank/DDBJ databases">
        <authorList>
            <person name="Tran Van P."/>
        </authorList>
    </citation>
    <scope>NUCLEOTIDE SEQUENCE</scope>
</reference>
<proteinExistence type="inferred from homology"/>
<dbReference type="InterPro" id="IPR000333">
    <property type="entry name" value="TGFB_receptor"/>
</dbReference>
<organism evidence="18">
    <name type="scientific">Timema cristinae</name>
    <name type="common">Walking stick</name>
    <dbReference type="NCBI Taxonomy" id="61476"/>
    <lineage>
        <taxon>Eukaryota</taxon>
        <taxon>Metazoa</taxon>
        <taxon>Ecdysozoa</taxon>
        <taxon>Arthropoda</taxon>
        <taxon>Hexapoda</taxon>
        <taxon>Insecta</taxon>
        <taxon>Pterygota</taxon>
        <taxon>Neoptera</taxon>
        <taxon>Polyneoptera</taxon>
        <taxon>Phasmatodea</taxon>
        <taxon>Timematodea</taxon>
        <taxon>Timematoidea</taxon>
        <taxon>Timematidae</taxon>
        <taxon>Timema</taxon>
    </lineage>
</organism>
<dbReference type="SUPFAM" id="SSF57302">
    <property type="entry name" value="Snake toxin-like"/>
    <property type="match status" value="1"/>
</dbReference>
<keyword evidence="12 15" id="KW-0472">Membrane</keyword>
<dbReference type="Gene3D" id="3.30.200.20">
    <property type="entry name" value="Phosphorylase Kinase, domain 1"/>
    <property type="match status" value="1"/>
</dbReference>
<dbReference type="InterPro" id="IPR017441">
    <property type="entry name" value="Protein_kinase_ATP_BS"/>
</dbReference>
<feature type="signal peptide" evidence="16">
    <location>
        <begin position="1"/>
        <end position="30"/>
    </location>
</feature>
<feature type="binding site" evidence="14">
    <location>
        <position position="269"/>
    </location>
    <ligand>
        <name>ATP</name>
        <dbReference type="ChEBI" id="CHEBI:30616"/>
    </ligand>
</feature>
<comment type="subcellular location">
    <subcellularLocation>
        <location evidence="1">Membrane</location>
        <topology evidence="1">Single-pass type I membrane protein</topology>
    </subcellularLocation>
</comment>